<organism evidence="2 3">
    <name type="scientific">Dendrobium catenatum</name>
    <dbReference type="NCBI Taxonomy" id="906689"/>
    <lineage>
        <taxon>Eukaryota</taxon>
        <taxon>Viridiplantae</taxon>
        <taxon>Streptophyta</taxon>
        <taxon>Embryophyta</taxon>
        <taxon>Tracheophyta</taxon>
        <taxon>Spermatophyta</taxon>
        <taxon>Magnoliopsida</taxon>
        <taxon>Liliopsida</taxon>
        <taxon>Asparagales</taxon>
        <taxon>Orchidaceae</taxon>
        <taxon>Epidendroideae</taxon>
        <taxon>Malaxideae</taxon>
        <taxon>Dendrobiinae</taxon>
        <taxon>Dendrobium</taxon>
    </lineage>
</organism>
<dbReference type="PANTHER" id="PTHR45749">
    <property type="match status" value="1"/>
</dbReference>
<feature type="domain" description="DUF4371" evidence="1">
    <location>
        <begin position="3"/>
        <end position="53"/>
    </location>
</feature>
<protein>
    <recommendedName>
        <fullName evidence="1">DUF4371 domain-containing protein</fullName>
    </recommendedName>
</protein>
<dbReference type="Proteomes" id="UP000233837">
    <property type="component" value="Unassembled WGS sequence"/>
</dbReference>
<dbReference type="Pfam" id="PF14291">
    <property type="entry name" value="DUF4371"/>
    <property type="match status" value="1"/>
</dbReference>
<dbReference type="EMBL" id="KZ502877">
    <property type="protein sequence ID" value="PKU71441.1"/>
    <property type="molecule type" value="Genomic_DNA"/>
</dbReference>
<reference evidence="2 3" key="2">
    <citation type="journal article" date="2017" name="Nature">
        <title>The Apostasia genome and the evolution of orchids.</title>
        <authorList>
            <person name="Zhang G.Q."/>
            <person name="Liu K.W."/>
            <person name="Li Z."/>
            <person name="Lohaus R."/>
            <person name="Hsiao Y.Y."/>
            <person name="Niu S.C."/>
            <person name="Wang J.Y."/>
            <person name="Lin Y.C."/>
            <person name="Xu Q."/>
            <person name="Chen L.J."/>
            <person name="Yoshida K."/>
            <person name="Fujiwara S."/>
            <person name="Wang Z.W."/>
            <person name="Zhang Y.Q."/>
            <person name="Mitsuda N."/>
            <person name="Wang M."/>
            <person name="Liu G.H."/>
            <person name="Pecoraro L."/>
            <person name="Huang H.X."/>
            <person name="Xiao X.J."/>
            <person name="Lin M."/>
            <person name="Wu X.Y."/>
            <person name="Wu W.L."/>
            <person name="Chen Y.Y."/>
            <person name="Chang S.B."/>
            <person name="Sakamoto S."/>
            <person name="Ohme-Takagi M."/>
            <person name="Yagi M."/>
            <person name="Zeng S.J."/>
            <person name="Shen C.Y."/>
            <person name="Yeh C.M."/>
            <person name="Luo Y.B."/>
            <person name="Tsai W.C."/>
            <person name="Van de Peer Y."/>
            <person name="Liu Z.J."/>
        </authorList>
    </citation>
    <scope>NUCLEOTIDE SEQUENCE [LARGE SCALE GENOMIC DNA]</scope>
    <source>
        <tissue evidence="2">The whole plant</tissue>
    </source>
</reference>
<evidence type="ECO:0000313" key="2">
    <source>
        <dbReference type="EMBL" id="PKU71441.1"/>
    </source>
</evidence>
<gene>
    <name evidence="2" type="ORF">MA16_Dca004283</name>
</gene>
<proteinExistence type="predicted"/>
<dbReference type="AlphaFoldDB" id="A0A2I0W719"/>
<evidence type="ECO:0000259" key="1">
    <source>
        <dbReference type="Pfam" id="PF14291"/>
    </source>
</evidence>
<dbReference type="PANTHER" id="PTHR45749:SF36">
    <property type="entry name" value="ZINC FINGER MYM-TYPE PROTEIN 1-LIKE"/>
    <property type="match status" value="1"/>
</dbReference>
<reference evidence="2 3" key="1">
    <citation type="journal article" date="2016" name="Sci. Rep.">
        <title>The Dendrobium catenatum Lindl. genome sequence provides insights into polysaccharide synthase, floral development and adaptive evolution.</title>
        <authorList>
            <person name="Zhang G.Q."/>
            <person name="Xu Q."/>
            <person name="Bian C."/>
            <person name="Tsai W.C."/>
            <person name="Yeh C.M."/>
            <person name="Liu K.W."/>
            <person name="Yoshida K."/>
            <person name="Zhang L.S."/>
            <person name="Chang S.B."/>
            <person name="Chen F."/>
            <person name="Shi Y."/>
            <person name="Su Y.Y."/>
            <person name="Zhang Y.Q."/>
            <person name="Chen L.J."/>
            <person name="Yin Y."/>
            <person name="Lin M."/>
            <person name="Huang H."/>
            <person name="Deng H."/>
            <person name="Wang Z.W."/>
            <person name="Zhu S.L."/>
            <person name="Zhao X."/>
            <person name="Deng C."/>
            <person name="Niu S.C."/>
            <person name="Huang J."/>
            <person name="Wang M."/>
            <person name="Liu G.H."/>
            <person name="Yang H.J."/>
            <person name="Xiao X.J."/>
            <person name="Hsiao Y.Y."/>
            <person name="Wu W.L."/>
            <person name="Chen Y.Y."/>
            <person name="Mitsuda N."/>
            <person name="Ohme-Takagi M."/>
            <person name="Luo Y.B."/>
            <person name="Van de Peer Y."/>
            <person name="Liu Z.J."/>
        </authorList>
    </citation>
    <scope>NUCLEOTIDE SEQUENCE [LARGE SCALE GENOMIC DNA]</scope>
    <source>
        <tissue evidence="2">The whole plant</tissue>
    </source>
</reference>
<keyword evidence="3" id="KW-1185">Reference proteome</keyword>
<evidence type="ECO:0000313" key="3">
    <source>
        <dbReference type="Proteomes" id="UP000233837"/>
    </source>
</evidence>
<accession>A0A2I0W719</accession>
<dbReference type="InterPro" id="IPR025398">
    <property type="entry name" value="DUF4371"/>
</dbReference>
<name>A0A2I0W719_9ASPA</name>
<sequence length="95" mass="11144">MKDICNSYFSIIVDESRDISMKEQVSYIVVRYVDKLGQVIERFICIKYVTSTAFNMREEFHGLKALILNDNPQAFYIHCFAHQLQLCLVVVSKKF</sequence>